<dbReference type="GO" id="GO:0042147">
    <property type="term" value="P:retrograde transport, endosome to Golgi"/>
    <property type="evidence" value="ECO:0007669"/>
    <property type="project" value="TreeGrafter"/>
</dbReference>
<dbReference type="Pfam" id="PF00018">
    <property type="entry name" value="SH3_1"/>
    <property type="match status" value="1"/>
</dbReference>
<dbReference type="GO" id="GO:0051285">
    <property type="term" value="C:cell cortex of cell tip"/>
    <property type="evidence" value="ECO:0007669"/>
    <property type="project" value="EnsemblFungi"/>
</dbReference>
<name>S9VQB6_SCHCR</name>
<dbReference type="GO" id="GO:0006887">
    <property type="term" value="P:exocytosis"/>
    <property type="evidence" value="ECO:0007669"/>
    <property type="project" value="EnsemblFungi"/>
</dbReference>
<accession>S9VQB6</accession>
<dbReference type="STRING" id="653667.S9VQB6"/>
<dbReference type="Pfam" id="PF07647">
    <property type="entry name" value="SAM_2"/>
    <property type="match status" value="1"/>
</dbReference>
<gene>
    <name evidence="8" type="ORF">SPOG_00919</name>
</gene>
<dbReference type="eggNOG" id="ENOG502QPMX">
    <property type="taxonomic scope" value="Eukaryota"/>
</dbReference>
<dbReference type="PANTHER" id="PTHR22902">
    <property type="entry name" value="SESQUIPEDALIAN"/>
    <property type="match status" value="1"/>
</dbReference>
<evidence type="ECO:0000313" key="9">
    <source>
        <dbReference type="Proteomes" id="UP000015464"/>
    </source>
</evidence>
<evidence type="ECO:0000259" key="6">
    <source>
        <dbReference type="PROSITE" id="PS50003"/>
    </source>
</evidence>
<evidence type="ECO:0000313" key="8">
    <source>
        <dbReference type="EMBL" id="EPY50158.1"/>
    </source>
</evidence>
<feature type="compositionally biased region" description="Polar residues" evidence="4">
    <location>
        <begin position="540"/>
        <end position="557"/>
    </location>
</feature>
<dbReference type="CDD" id="cd09535">
    <property type="entry name" value="SAM_BOI-like_fungal"/>
    <property type="match status" value="1"/>
</dbReference>
<dbReference type="InterPro" id="IPR001849">
    <property type="entry name" value="PH_domain"/>
</dbReference>
<evidence type="ECO:0000256" key="1">
    <source>
        <dbReference type="ARBA" id="ARBA00022443"/>
    </source>
</evidence>
<dbReference type="InterPro" id="IPR013761">
    <property type="entry name" value="SAM/pointed_sf"/>
</dbReference>
<dbReference type="InterPro" id="IPR001660">
    <property type="entry name" value="SAM"/>
</dbReference>
<dbReference type="GO" id="GO:0005829">
    <property type="term" value="C:cytosol"/>
    <property type="evidence" value="ECO:0007669"/>
    <property type="project" value="GOC"/>
</dbReference>
<dbReference type="GeneID" id="25035250"/>
<keyword evidence="9" id="KW-1185">Reference proteome</keyword>
<dbReference type="Gene3D" id="1.10.150.50">
    <property type="entry name" value="Transcription Factor, Ets-1"/>
    <property type="match status" value="1"/>
</dbReference>
<feature type="compositionally biased region" description="Low complexity" evidence="4">
    <location>
        <begin position="348"/>
        <end position="364"/>
    </location>
</feature>
<dbReference type="GO" id="GO:0007032">
    <property type="term" value="P:endosome organization"/>
    <property type="evidence" value="ECO:0007669"/>
    <property type="project" value="TreeGrafter"/>
</dbReference>
<dbReference type="SMART" id="SM00326">
    <property type="entry name" value="SH3"/>
    <property type="match status" value="1"/>
</dbReference>
<dbReference type="InterPro" id="IPR036028">
    <property type="entry name" value="SH3-like_dom_sf"/>
</dbReference>
<dbReference type="RefSeq" id="XP_013024644.1">
    <property type="nucleotide sequence ID" value="XM_013169190.1"/>
</dbReference>
<dbReference type="Proteomes" id="UP000015464">
    <property type="component" value="Unassembled WGS sequence"/>
</dbReference>
<feature type="compositionally biased region" description="Low complexity" evidence="4">
    <location>
        <begin position="412"/>
        <end position="429"/>
    </location>
</feature>
<evidence type="ECO:0000259" key="7">
    <source>
        <dbReference type="PROSITE" id="PS50105"/>
    </source>
</evidence>
<dbReference type="GO" id="GO:0005802">
    <property type="term" value="C:trans-Golgi network"/>
    <property type="evidence" value="ECO:0007669"/>
    <property type="project" value="TreeGrafter"/>
</dbReference>
<feature type="region of interest" description="Disordered" evidence="4">
    <location>
        <begin position="110"/>
        <end position="193"/>
    </location>
</feature>
<dbReference type="PROSITE" id="PS50003">
    <property type="entry name" value="PH_DOMAIN"/>
    <property type="match status" value="1"/>
</dbReference>
<dbReference type="GO" id="GO:0031097">
    <property type="term" value="C:medial cortex"/>
    <property type="evidence" value="ECO:0007669"/>
    <property type="project" value="EnsemblFungi"/>
</dbReference>
<dbReference type="InterPro" id="IPR011993">
    <property type="entry name" value="PH-like_dom_sf"/>
</dbReference>
<dbReference type="EMBL" id="KE546993">
    <property type="protein sequence ID" value="EPY50158.1"/>
    <property type="molecule type" value="Genomic_DNA"/>
</dbReference>
<feature type="compositionally biased region" description="Basic and acidic residues" evidence="4">
    <location>
        <begin position="67"/>
        <end position="79"/>
    </location>
</feature>
<feature type="compositionally biased region" description="Polar residues" evidence="4">
    <location>
        <begin position="580"/>
        <end position="619"/>
    </location>
</feature>
<dbReference type="Pfam" id="PF00169">
    <property type="entry name" value="PH"/>
    <property type="match status" value="1"/>
</dbReference>
<feature type="region of interest" description="Disordered" evidence="4">
    <location>
        <begin position="67"/>
        <end position="98"/>
    </location>
</feature>
<dbReference type="PROSITE" id="PS50105">
    <property type="entry name" value="SAM_DOMAIN"/>
    <property type="match status" value="1"/>
</dbReference>
<feature type="compositionally biased region" description="Polar residues" evidence="4">
    <location>
        <begin position="508"/>
        <end position="517"/>
    </location>
</feature>
<dbReference type="AlphaFoldDB" id="S9VQB6"/>
<dbReference type="Gene3D" id="2.30.30.40">
    <property type="entry name" value="SH3 Domains"/>
    <property type="match status" value="1"/>
</dbReference>
<dbReference type="PANTHER" id="PTHR22902:SF27">
    <property type="entry name" value="PLECKSTRIN HOMOLOGY DOMAIN-CONTAINING FAMILY A MEMBER 3"/>
    <property type="match status" value="1"/>
</dbReference>
<feature type="compositionally biased region" description="Polar residues" evidence="4">
    <location>
        <begin position="434"/>
        <end position="450"/>
    </location>
</feature>
<dbReference type="SMART" id="SM00233">
    <property type="entry name" value="PH"/>
    <property type="match status" value="1"/>
</dbReference>
<dbReference type="GO" id="GO:0005769">
    <property type="term" value="C:early endosome"/>
    <property type="evidence" value="ECO:0007669"/>
    <property type="project" value="TreeGrafter"/>
</dbReference>
<feature type="domain" description="PH" evidence="6">
    <location>
        <begin position="660"/>
        <end position="770"/>
    </location>
</feature>
<evidence type="ECO:0000256" key="2">
    <source>
        <dbReference type="ARBA" id="ARBA00022553"/>
    </source>
</evidence>
<dbReference type="GO" id="GO:0055037">
    <property type="term" value="C:recycling endosome"/>
    <property type="evidence" value="ECO:0007669"/>
    <property type="project" value="TreeGrafter"/>
</dbReference>
<sequence length="835" mass="90547">MASQRFVVALHSFPGKSSDELPLIEGNKYLLVKMDEEFGDGWWEAEDQKGNRGIFPASHVELVTDEVTDHDNARNDKADVSISTTELTDSSSSHSNLTDLEEPITKLESHINQPRPDHNGATKPGSVSSSLHNDRPFPLPLDRRESSNSQKDYFNSHLISSHSSSHSKQNTNRSPSNSPDIANASPNNDPMRKTIDDIESALQNLSTAEVDHSDTSPLPILNYGSTSSLGLSEKIQNLPNWSTGEVIDWLKNAGLGSVAPNFLENEITGEILLNTDSSVLKELNIASYGKRYEVLRKIQQLKDTYQQTLSENYPDFPDSYSASPSPDIMSPGVNQPTADFGDPTFVPSSSNFDSNNESSASSNRMSVLPTLSHMLVSPDLEDNPVAKHGQYIPPLSTSRTRGENRIPPLVKPRSASRLSSSAPSNSASPVTKRPSPSNSSHSTQGSSRLAQMQGMAPANAEHATGYNNSSSLNPSTNPTLYTPQPSTTYTQSSNVIQPKGKTKPSGLTRLQTDTLEASSSSVPTQTPSPSTKSGGPTIISPLTSVASPRPLPTSTPQNSPSLSNAKSPSSTKKPLVQKMLSATSGKSSFENSQKTPNLKISTPTSLPSSVSDARGSTTPLGKEPIGKRKSKRDIFGRQKILPTGISEGLTDIPVNEAIKTAECHGWMRKRSDRYGVWKARYFVLKGTRLSYYHSLNDTSEKGLIDITSHRVCKVEDMVLSGGKTAIKLAPPAPGAAKAAVMFTPPKVHYFICDNKDDINRWSSAFLKATVERDMSVPVLTTSRMQTISLNKAKELRTRPPSLLVDEQAVPDLTSSIGLRKNAKQKGKEPIRQIAK</sequence>
<feature type="compositionally biased region" description="Polar residues" evidence="4">
    <location>
        <begin position="81"/>
        <end position="98"/>
    </location>
</feature>
<feature type="compositionally biased region" description="Low complexity" evidence="4">
    <location>
        <begin position="156"/>
        <end position="167"/>
    </location>
</feature>
<dbReference type="SMART" id="SM00454">
    <property type="entry name" value="SAM"/>
    <property type="match status" value="1"/>
</dbReference>
<dbReference type="SUPFAM" id="SSF50729">
    <property type="entry name" value="PH domain-like"/>
    <property type="match status" value="1"/>
</dbReference>
<keyword evidence="1 3" id="KW-0728">SH3 domain</keyword>
<evidence type="ECO:0000259" key="5">
    <source>
        <dbReference type="PROSITE" id="PS50002"/>
    </source>
</evidence>
<evidence type="ECO:0000256" key="3">
    <source>
        <dbReference type="PROSITE-ProRule" id="PRU00192"/>
    </source>
</evidence>
<proteinExistence type="predicted"/>
<dbReference type="PROSITE" id="PS50002">
    <property type="entry name" value="SH3"/>
    <property type="match status" value="1"/>
</dbReference>
<feature type="compositionally biased region" description="Basic and acidic residues" evidence="4">
    <location>
        <begin position="110"/>
        <end position="120"/>
    </location>
</feature>
<dbReference type="InterPro" id="IPR001452">
    <property type="entry name" value="SH3_domain"/>
</dbReference>
<dbReference type="SUPFAM" id="SSF47769">
    <property type="entry name" value="SAM/Pointed domain"/>
    <property type="match status" value="1"/>
</dbReference>
<dbReference type="Gene3D" id="2.30.29.30">
    <property type="entry name" value="Pleckstrin-homology domain (PH domain)/Phosphotyrosine-binding domain (PTB)"/>
    <property type="match status" value="1"/>
</dbReference>
<dbReference type="CDD" id="cd13316">
    <property type="entry name" value="PH_Boi"/>
    <property type="match status" value="1"/>
</dbReference>
<dbReference type="OrthoDB" id="73680at2759"/>
<feature type="domain" description="SAM" evidence="7">
    <location>
        <begin position="241"/>
        <end position="304"/>
    </location>
</feature>
<protein>
    <submittedName>
        <fullName evidence="8">Boi family protein</fullName>
    </submittedName>
</protein>
<evidence type="ECO:0000256" key="4">
    <source>
        <dbReference type="SAM" id="MobiDB-lite"/>
    </source>
</evidence>
<dbReference type="OMA" id="FGDGWWE"/>
<feature type="compositionally biased region" description="Polar residues" evidence="4">
    <location>
        <begin position="168"/>
        <end position="188"/>
    </location>
</feature>
<reference evidence="8 9" key="1">
    <citation type="journal article" date="2011" name="Science">
        <title>Comparative functional genomics of the fission yeasts.</title>
        <authorList>
            <person name="Rhind N."/>
            <person name="Chen Z."/>
            <person name="Yassour M."/>
            <person name="Thompson D.A."/>
            <person name="Haas B.J."/>
            <person name="Habib N."/>
            <person name="Wapinski I."/>
            <person name="Roy S."/>
            <person name="Lin M.F."/>
            <person name="Heiman D.I."/>
            <person name="Young S.K."/>
            <person name="Furuya K."/>
            <person name="Guo Y."/>
            <person name="Pidoux A."/>
            <person name="Chen H.M."/>
            <person name="Robbertse B."/>
            <person name="Goldberg J.M."/>
            <person name="Aoki K."/>
            <person name="Bayne E.H."/>
            <person name="Berlin A.M."/>
            <person name="Desjardins C.A."/>
            <person name="Dobbs E."/>
            <person name="Dukaj L."/>
            <person name="Fan L."/>
            <person name="FitzGerald M.G."/>
            <person name="French C."/>
            <person name="Gujja S."/>
            <person name="Hansen K."/>
            <person name="Keifenheim D."/>
            <person name="Levin J.Z."/>
            <person name="Mosher R.A."/>
            <person name="Mueller C.A."/>
            <person name="Pfiffner J."/>
            <person name="Priest M."/>
            <person name="Russ C."/>
            <person name="Smialowska A."/>
            <person name="Swoboda P."/>
            <person name="Sykes S.M."/>
            <person name="Vaughn M."/>
            <person name="Vengrova S."/>
            <person name="Yoder R."/>
            <person name="Zeng Q."/>
            <person name="Allshire R."/>
            <person name="Baulcombe D."/>
            <person name="Birren B.W."/>
            <person name="Brown W."/>
            <person name="Ekwall K."/>
            <person name="Kellis M."/>
            <person name="Leatherwood J."/>
            <person name="Levin H."/>
            <person name="Margalit H."/>
            <person name="Martienssen R."/>
            <person name="Nieduszynski C.A."/>
            <person name="Spatafora J.W."/>
            <person name="Friedman N."/>
            <person name="Dalgaard J.Z."/>
            <person name="Baumann P."/>
            <person name="Niki H."/>
            <person name="Regev A."/>
            <person name="Nusbaum C."/>
        </authorList>
    </citation>
    <scope>NUCLEOTIDE SEQUENCE [LARGE SCALE GENOMIC DNA]</scope>
    <source>
        <strain evidence="9">OY26 / ATCC MYA-4695 / CBS 11777 / NBRC 106824 / NRRL Y48691</strain>
    </source>
</reference>
<feature type="compositionally biased region" description="Low complexity" evidence="4">
    <location>
        <begin position="467"/>
        <end position="493"/>
    </location>
</feature>
<feature type="domain" description="SH3" evidence="5">
    <location>
        <begin position="2"/>
        <end position="65"/>
    </location>
</feature>
<keyword evidence="2" id="KW-0597">Phosphoprotein</keyword>
<dbReference type="CDD" id="cd00174">
    <property type="entry name" value="SH3"/>
    <property type="match status" value="1"/>
</dbReference>
<feature type="region of interest" description="Disordered" evidence="4">
    <location>
        <begin position="380"/>
        <end position="633"/>
    </location>
</feature>
<dbReference type="GO" id="GO:0001881">
    <property type="term" value="P:receptor recycling"/>
    <property type="evidence" value="ECO:0007669"/>
    <property type="project" value="TreeGrafter"/>
</dbReference>
<feature type="compositionally biased region" description="Low complexity" evidence="4">
    <location>
        <begin position="518"/>
        <end position="537"/>
    </location>
</feature>
<organism evidence="8 9">
    <name type="scientific">Schizosaccharomyces cryophilus (strain OY26 / ATCC MYA-4695 / CBS 11777 / NBRC 106824 / NRRL Y48691)</name>
    <name type="common">Fission yeast</name>
    <dbReference type="NCBI Taxonomy" id="653667"/>
    <lineage>
        <taxon>Eukaryota</taxon>
        <taxon>Fungi</taxon>
        <taxon>Dikarya</taxon>
        <taxon>Ascomycota</taxon>
        <taxon>Taphrinomycotina</taxon>
        <taxon>Schizosaccharomycetes</taxon>
        <taxon>Schizosaccharomycetales</taxon>
        <taxon>Schizosaccharomycetaceae</taxon>
        <taxon>Schizosaccharomyces</taxon>
    </lineage>
</organism>
<feature type="region of interest" description="Disordered" evidence="4">
    <location>
        <begin position="318"/>
        <end position="364"/>
    </location>
</feature>
<feature type="compositionally biased region" description="Low complexity" evidence="4">
    <location>
        <begin position="558"/>
        <end position="570"/>
    </location>
</feature>
<dbReference type="HOGENOM" id="CLU_306775_0_0_1"/>
<dbReference type="SUPFAM" id="SSF50044">
    <property type="entry name" value="SH3-domain"/>
    <property type="match status" value="1"/>
</dbReference>
<dbReference type="InterPro" id="IPR045188">
    <property type="entry name" value="Boi1/Boi2-like"/>
</dbReference>